<evidence type="ECO:0000259" key="12">
    <source>
        <dbReference type="PROSITE" id="PS50011"/>
    </source>
</evidence>
<evidence type="ECO:0000256" key="1">
    <source>
        <dbReference type="ARBA" id="ARBA00010886"/>
    </source>
</evidence>
<keyword evidence="4" id="KW-0808">Transferase</keyword>
<feature type="region of interest" description="Disordered" evidence="11">
    <location>
        <begin position="1"/>
        <end position="23"/>
    </location>
</feature>
<dbReference type="InterPro" id="IPR008266">
    <property type="entry name" value="Tyr_kinase_AS"/>
</dbReference>
<dbReference type="Gene3D" id="1.10.510.10">
    <property type="entry name" value="Transferase(Phosphotransferase) domain 1"/>
    <property type="match status" value="1"/>
</dbReference>
<feature type="region of interest" description="Disordered" evidence="11">
    <location>
        <begin position="579"/>
        <end position="616"/>
    </location>
</feature>
<dbReference type="RefSeq" id="WP_382413868.1">
    <property type="nucleotide sequence ID" value="NZ_AP031500.1"/>
</dbReference>
<evidence type="ECO:0000256" key="3">
    <source>
        <dbReference type="ARBA" id="ARBA00022527"/>
    </source>
</evidence>
<evidence type="ECO:0000256" key="4">
    <source>
        <dbReference type="ARBA" id="ARBA00022679"/>
    </source>
</evidence>
<dbReference type="InterPro" id="IPR050660">
    <property type="entry name" value="NEK_Ser/Thr_kinase"/>
</dbReference>
<sequence length="826" mass="89564">MDASLSVEVPDKHTQQKNSPIFSPAALPTDTKLNEFVVTDVIGEGGFGIVYAAHDTRLKRTVAIKEYMPAAIASRHSSSHVSLRSERHKGTFDAGLKGFIEEARLLAQFKHPALVEILTFWEANGTAYMVMPNYQGETLKKVLKKSSKNTDERWLKSVLGPLLSALELLHSKQIYHRDIAPDNIVIQDNGQPVLLDLGSARRVISGLQKALTVVVKPGYAPIEQYTDDTITEQGPWTDIYALGAVIYFVITGRAPNASVSRMMKDTLPPLTHEQYPNFSDEFLAAVNKALKLQPSERQQSINELRESLSISSALSEAITSLPPATDEKSSTTYDEDDGKTVILSEDEVEALQNKLLAPRPVHGPSAPSALDTDNPLSSSAFDTPSTSASTFDDVKELLDGTERGGNYQMQVSDRRATSPEPAASISPSTPLEPKRTYTWLPRSSKTLKLQTAVLGASILAVLSIIAIAVFNGTPAEPSSATLAQDIRANLKAGDQPDDQTLAQNTIVEAPRTKTQNSQFTNSVPQVGRTATALIPPSMSLAPSVVTPSEQAQATTPIPVLTPPLLQLQLELPLKAAAPETPAPEPAIANKTTPAPKPVPTNADIQPQTAKHKPSNQAAASIVKSGDIKLSVIPWGEIWIDNKKYGVSPPLTTLSLPEGVHQLQIRSPGMRTETRTVEIKSEQTVTIKHTLKKDDDSESHSTTVNNQREKSPEQVIENTPENTVNATAASSGTMPNISNDKTTAAESVKTSAIKTEPIAPWTVNLMVQPWGEVWVDGEKVGIAPPLRELNLDKPQHSIKIVNPSYPTKEIHLEVSADNDRTIKHIFN</sequence>
<dbReference type="InterPro" id="IPR020635">
    <property type="entry name" value="Tyr_kinase_cat_dom"/>
</dbReference>
<dbReference type="Pfam" id="PF08308">
    <property type="entry name" value="PEGA"/>
    <property type="match status" value="1"/>
</dbReference>
<keyword evidence="5 10" id="KW-0547">Nucleotide-binding</keyword>
<evidence type="ECO:0000256" key="9">
    <source>
        <dbReference type="ARBA" id="ARBA00048679"/>
    </source>
</evidence>
<dbReference type="InterPro" id="IPR013229">
    <property type="entry name" value="PEGA"/>
</dbReference>
<feature type="region of interest" description="Disordered" evidence="11">
    <location>
        <begin position="357"/>
        <end position="433"/>
    </location>
</feature>
<evidence type="ECO:0000256" key="2">
    <source>
        <dbReference type="ARBA" id="ARBA00012513"/>
    </source>
</evidence>
<keyword evidence="14" id="KW-1185">Reference proteome</keyword>
<dbReference type="Proteomes" id="UP001595548">
    <property type="component" value="Unassembled WGS sequence"/>
</dbReference>
<reference evidence="14" key="1">
    <citation type="journal article" date="2019" name="Int. J. Syst. Evol. Microbiol.">
        <title>The Global Catalogue of Microorganisms (GCM) 10K type strain sequencing project: providing services to taxonomists for standard genome sequencing and annotation.</title>
        <authorList>
            <consortium name="The Broad Institute Genomics Platform"/>
            <consortium name="The Broad Institute Genome Sequencing Center for Infectious Disease"/>
            <person name="Wu L."/>
            <person name="Ma J."/>
        </authorList>
    </citation>
    <scope>NUCLEOTIDE SEQUENCE [LARGE SCALE GENOMIC DNA]</scope>
    <source>
        <strain evidence="14">KCTC 52141</strain>
    </source>
</reference>
<dbReference type="EMBL" id="JBHRTL010000001">
    <property type="protein sequence ID" value="MFC3153860.1"/>
    <property type="molecule type" value="Genomic_DNA"/>
</dbReference>
<evidence type="ECO:0000256" key="11">
    <source>
        <dbReference type="SAM" id="MobiDB-lite"/>
    </source>
</evidence>
<comment type="catalytic activity">
    <reaction evidence="9">
        <text>L-seryl-[protein] + ATP = O-phospho-L-seryl-[protein] + ADP + H(+)</text>
        <dbReference type="Rhea" id="RHEA:17989"/>
        <dbReference type="Rhea" id="RHEA-COMP:9863"/>
        <dbReference type="Rhea" id="RHEA-COMP:11604"/>
        <dbReference type="ChEBI" id="CHEBI:15378"/>
        <dbReference type="ChEBI" id="CHEBI:29999"/>
        <dbReference type="ChEBI" id="CHEBI:30616"/>
        <dbReference type="ChEBI" id="CHEBI:83421"/>
        <dbReference type="ChEBI" id="CHEBI:456216"/>
        <dbReference type="EC" id="2.7.11.1"/>
    </reaction>
</comment>
<dbReference type="PROSITE" id="PS00109">
    <property type="entry name" value="PROTEIN_KINASE_TYR"/>
    <property type="match status" value="1"/>
</dbReference>
<feature type="domain" description="Protein kinase" evidence="12">
    <location>
        <begin position="36"/>
        <end position="314"/>
    </location>
</feature>
<dbReference type="SMART" id="SM00219">
    <property type="entry name" value="TyrKc"/>
    <property type="match status" value="1"/>
</dbReference>
<dbReference type="PANTHER" id="PTHR43671:SF98">
    <property type="entry name" value="SERINE_THREONINE-PROTEIN KINASE NEK11"/>
    <property type="match status" value="1"/>
</dbReference>
<dbReference type="PROSITE" id="PS00107">
    <property type="entry name" value="PROTEIN_KINASE_ATP"/>
    <property type="match status" value="1"/>
</dbReference>
<organism evidence="13 14">
    <name type="scientific">Gilvimarinus japonicus</name>
    <dbReference type="NCBI Taxonomy" id="1796469"/>
    <lineage>
        <taxon>Bacteria</taxon>
        <taxon>Pseudomonadati</taxon>
        <taxon>Pseudomonadota</taxon>
        <taxon>Gammaproteobacteria</taxon>
        <taxon>Cellvibrionales</taxon>
        <taxon>Cellvibrionaceae</taxon>
        <taxon>Gilvimarinus</taxon>
    </lineage>
</organism>
<gene>
    <name evidence="13" type="ORF">ACFOEB_01470</name>
</gene>
<evidence type="ECO:0000313" key="14">
    <source>
        <dbReference type="Proteomes" id="UP001595548"/>
    </source>
</evidence>
<keyword evidence="3" id="KW-0723">Serine/threonine-protein kinase</keyword>
<dbReference type="CDD" id="cd14014">
    <property type="entry name" value="STKc_PknB_like"/>
    <property type="match status" value="1"/>
</dbReference>
<dbReference type="EC" id="2.7.11.1" evidence="2"/>
<dbReference type="InterPro" id="IPR000719">
    <property type="entry name" value="Prot_kinase_dom"/>
</dbReference>
<name>A0ABV7HP20_9GAMM</name>
<dbReference type="PROSITE" id="PS50011">
    <property type="entry name" value="PROTEIN_KINASE_DOM"/>
    <property type="match status" value="1"/>
</dbReference>
<feature type="compositionally biased region" description="Polar residues" evidence="11">
    <location>
        <begin position="602"/>
        <end position="616"/>
    </location>
</feature>
<feature type="compositionally biased region" description="Basic and acidic residues" evidence="11">
    <location>
        <begin position="392"/>
        <end position="402"/>
    </location>
</feature>
<feature type="compositionally biased region" description="Polar residues" evidence="11">
    <location>
        <begin position="374"/>
        <end position="390"/>
    </location>
</feature>
<comment type="catalytic activity">
    <reaction evidence="8">
        <text>L-threonyl-[protein] + ATP = O-phospho-L-threonyl-[protein] + ADP + H(+)</text>
        <dbReference type="Rhea" id="RHEA:46608"/>
        <dbReference type="Rhea" id="RHEA-COMP:11060"/>
        <dbReference type="Rhea" id="RHEA-COMP:11605"/>
        <dbReference type="ChEBI" id="CHEBI:15378"/>
        <dbReference type="ChEBI" id="CHEBI:30013"/>
        <dbReference type="ChEBI" id="CHEBI:30616"/>
        <dbReference type="ChEBI" id="CHEBI:61977"/>
        <dbReference type="ChEBI" id="CHEBI:456216"/>
        <dbReference type="EC" id="2.7.11.1"/>
    </reaction>
</comment>
<keyword evidence="6 13" id="KW-0418">Kinase</keyword>
<comment type="similarity">
    <text evidence="1">Belongs to the protein kinase superfamily. NEK Ser/Thr protein kinase family. NIMA subfamily.</text>
</comment>
<evidence type="ECO:0000256" key="6">
    <source>
        <dbReference type="ARBA" id="ARBA00022777"/>
    </source>
</evidence>
<evidence type="ECO:0000256" key="7">
    <source>
        <dbReference type="ARBA" id="ARBA00022840"/>
    </source>
</evidence>
<evidence type="ECO:0000256" key="10">
    <source>
        <dbReference type="PROSITE-ProRule" id="PRU10141"/>
    </source>
</evidence>
<comment type="caution">
    <text evidence="13">The sequence shown here is derived from an EMBL/GenBank/DDBJ whole genome shotgun (WGS) entry which is preliminary data.</text>
</comment>
<accession>A0ABV7HP20</accession>
<dbReference type="GO" id="GO:0016301">
    <property type="term" value="F:kinase activity"/>
    <property type="evidence" value="ECO:0007669"/>
    <property type="project" value="UniProtKB-KW"/>
</dbReference>
<evidence type="ECO:0000256" key="5">
    <source>
        <dbReference type="ARBA" id="ARBA00022741"/>
    </source>
</evidence>
<dbReference type="Pfam" id="PF00069">
    <property type="entry name" value="Pkinase"/>
    <property type="match status" value="1"/>
</dbReference>
<feature type="binding site" evidence="10">
    <location>
        <position position="65"/>
    </location>
    <ligand>
        <name>ATP</name>
        <dbReference type="ChEBI" id="CHEBI:30616"/>
    </ligand>
</feature>
<feature type="region of interest" description="Disordered" evidence="11">
    <location>
        <begin position="688"/>
        <end position="719"/>
    </location>
</feature>
<dbReference type="PANTHER" id="PTHR43671">
    <property type="entry name" value="SERINE/THREONINE-PROTEIN KINASE NEK"/>
    <property type="match status" value="1"/>
</dbReference>
<dbReference type="SUPFAM" id="SSF56112">
    <property type="entry name" value="Protein kinase-like (PK-like)"/>
    <property type="match status" value="1"/>
</dbReference>
<dbReference type="InterPro" id="IPR011009">
    <property type="entry name" value="Kinase-like_dom_sf"/>
</dbReference>
<dbReference type="InterPro" id="IPR017441">
    <property type="entry name" value="Protein_kinase_ATP_BS"/>
</dbReference>
<protein>
    <recommendedName>
        <fullName evidence="2">non-specific serine/threonine protein kinase</fullName>
        <ecNumber evidence="2">2.7.11.1</ecNumber>
    </recommendedName>
</protein>
<evidence type="ECO:0000256" key="8">
    <source>
        <dbReference type="ARBA" id="ARBA00047899"/>
    </source>
</evidence>
<proteinExistence type="inferred from homology"/>
<keyword evidence="7 10" id="KW-0067">ATP-binding</keyword>
<evidence type="ECO:0000313" key="13">
    <source>
        <dbReference type="EMBL" id="MFC3153860.1"/>
    </source>
</evidence>